<keyword evidence="3" id="KW-1185">Reference proteome</keyword>
<gene>
    <name evidence="2" type="ORF">OEW28_16475</name>
</gene>
<evidence type="ECO:0000313" key="3">
    <source>
        <dbReference type="Proteomes" id="UP001652542"/>
    </source>
</evidence>
<comment type="caution">
    <text evidence="2">The sequence shown here is derived from an EMBL/GenBank/DDBJ whole genome shotgun (WGS) entry which is preliminary data.</text>
</comment>
<accession>A0ABT2ZGE9</accession>
<proteinExistence type="predicted"/>
<feature type="compositionally biased region" description="Polar residues" evidence="1">
    <location>
        <begin position="106"/>
        <end position="117"/>
    </location>
</feature>
<evidence type="ECO:0000256" key="1">
    <source>
        <dbReference type="SAM" id="MobiDB-lite"/>
    </source>
</evidence>
<evidence type="ECO:0008006" key="4">
    <source>
        <dbReference type="Google" id="ProtNLM"/>
    </source>
</evidence>
<protein>
    <recommendedName>
        <fullName evidence="4">Helix-turn-helix domain-containing protein</fullName>
    </recommendedName>
</protein>
<evidence type="ECO:0000313" key="2">
    <source>
        <dbReference type="EMBL" id="MCV2870223.1"/>
    </source>
</evidence>
<name>A0ABT2ZGE9_9RHOB</name>
<feature type="region of interest" description="Disordered" evidence="1">
    <location>
        <begin position="106"/>
        <end position="145"/>
    </location>
</feature>
<organism evidence="2 3">
    <name type="scientific">Albidovulum marisflavi</name>
    <dbReference type="NCBI Taxonomy" id="2984159"/>
    <lineage>
        <taxon>Bacteria</taxon>
        <taxon>Pseudomonadati</taxon>
        <taxon>Pseudomonadota</taxon>
        <taxon>Alphaproteobacteria</taxon>
        <taxon>Rhodobacterales</taxon>
        <taxon>Paracoccaceae</taxon>
        <taxon>Albidovulum</taxon>
    </lineage>
</organism>
<reference evidence="2 3" key="1">
    <citation type="submission" date="2022-10" db="EMBL/GenBank/DDBJ databases">
        <title>Defluviimonas sp. nov., isolated from ocean surface water.</title>
        <authorList>
            <person name="He W."/>
            <person name="Wang L."/>
            <person name="Zhang D.-F."/>
        </authorList>
    </citation>
    <scope>NUCLEOTIDE SEQUENCE [LARGE SCALE GENOMIC DNA]</scope>
    <source>
        <strain evidence="2 3">WL0002</strain>
    </source>
</reference>
<sequence>MANRSTQGSSGASTLSKRQGWTGIPNRIFADERLSMEAIGFLGLLLSMAEGWVFRDRDLQQRARLGENRYQRVKAELKASGYLRIERVRGDEGRFGGWSWDVSDTPTETGVSRTSVKPSFGKSGVHKPTKTKEHQKEETPLTPQGECVRDGKSLLSDNEQALKPSDISELFQRLWKEYPRKEGEEPALKVFQRAMKRGADAEAIIAGARRYAETDRVARGVSMGLAKWLNNQRWRDPVPDEDLSPEQRRWKARLAALKERETENWGDPC</sequence>
<dbReference type="Proteomes" id="UP001652542">
    <property type="component" value="Unassembled WGS sequence"/>
</dbReference>
<feature type="compositionally biased region" description="Basic and acidic residues" evidence="1">
    <location>
        <begin position="130"/>
        <end position="139"/>
    </location>
</feature>
<dbReference type="EMBL" id="JAOWKY010000005">
    <property type="protein sequence ID" value="MCV2870223.1"/>
    <property type="molecule type" value="Genomic_DNA"/>
</dbReference>
<dbReference type="RefSeq" id="WP_263735899.1">
    <property type="nucleotide sequence ID" value="NZ_JAOWKY010000005.1"/>
</dbReference>